<feature type="compositionally biased region" description="Polar residues" evidence="1">
    <location>
        <begin position="247"/>
        <end position="287"/>
    </location>
</feature>
<evidence type="ECO:0000313" key="2">
    <source>
        <dbReference type="EMBL" id="KAF2871311.1"/>
    </source>
</evidence>
<feature type="compositionally biased region" description="Low complexity" evidence="1">
    <location>
        <begin position="212"/>
        <end position="223"/>
    </location>
</feature>
<feature type="region of interest" description="Disordered" evidence="1">
    <location>
        <begin position="600"/>
        <end position="687"/>
    </location>
</feature>
<dbReference type="OrthoDB" id="3796908at2759"/>
<feature type="region of interest" description="Disordered" evidence="1">
    <location>
        <begin position="359"/>
        <end position="423"/>
    </location>
</feature>
<reference evidence="2 3" key="1">
    <citation type="submission" date="2020-01" db="EMBL/GenBank/DDBJ databases">
        <authorList>
            <consortium name="DOE Joint Genome Institute"/>
            <person name="Haridas S."/>
            <person name="Albert R."/>
            <person name="Binder M."/>
            <person name="Bloem J."/>
            <person name="Labutti K."/>
            <person name="Salamov A."/>
            <person name="Andreopoulos B."/>
            <person name="Baker S.E."/>
            <person name="Barry K."/>
            <person name="Bills G."/>
            <person name="Bluhm B.H."/>
            <person name="Cannon C."/>
            <person name="Castanera R."/>
            <person name="Culley D.E."/>
            <person name="Daum C."/>
            <person name="Ezra D."/>
            <person name="Gonzalez J.B."/>
            <person name="Henrissat B."/>
            <person name="Kuo A."/>
            <person name="Liang C."/>
            <person name="Lipzen A."/>
            <person name="Lutzoni F."/>
            <person name="Magnuson J."/>
            <person name="Mondo S."/>
            <person name="Nolan M."/>
            <person name="Ohm R."/>
            <person name="Pangilinan J."/>
            <person name="Park H.-J.H."/>
            <person name="Ramirez L."/>
            <person name="Alfaro M."/>
            <person name="Sun H."/>
            <person name="Tritt A."/>
            <person name="Yoshinaga Y."/>
            <person name="Zwiers L.-H.L."/>
            <person name="Turgeon B.G."/>
            <person name="Goodwin S.B."/>
            <person name="Spatafora J.W."/>
            <person name="Crous P.W."/>
            <person name="Grigoriev I.V."/>
        </authorList>
    </citation>
    <scope>NUCLEOTIDE SEQUENCE [LARGE SCALE GENOMIC DNA]</scope>
    <source>
        <strain evidence="2 3">CBS 611.86</strain>
    </source>
</reference>
<evidence type="ECO:0000313" key="3">
    <source>
        <dbReference type="Proteomes" id="UP000481861"/>
    </source>
</evidence>
<feature type="compositionally biased region" description="Basic and acidic residues" evidence="1">
    <location>
        <begin position="363"/>
        <end position="372"/>
    </location>
</feature>
<sequence>MSPFTNPLHALWLLGNNVNSRAVAPAVSHTENGSTDVANDVMPVSGDAVPTGFDDTQFARYNTAMTDPQQHQQFDEQMEFLEEKHDREQEPVSMEYEHQREQQGGGGAGLQQRAFDAEAGFQGGEFAGREEHEIDMQQQQEIGGEAGGGMNDERQEFNNDGMTAPIGDGVQQESGDVGVEHEELGEVYGSGMPTAQPFSHPGFQPTRLIGQAEQPAQHQHQTPQPLPPYRPGLAARYGMFDPPRPSHLTSQYLASPSQQSGTMSFPDNGYGQSQMLGTGNVASQHHPATSYGMFGRRGPPSQIPSIAHYEMAPARAPAGRAQGGAGAGAGADTGAQQLGFNQMPAAMEPVAASVRGHTRGKRINSDPDHDADNDALDDEPLATRARRQSLRSTDADSVMGNPQAIQPRQPPLAATPAPEDDDSDIEYIGTAPSANTFNWALPKFEVSAAATEEEGYAMAKVSIPGIVREEIMLSPDHAAQELHLFTSIFLPAQQVLAEPDPEPATAILNFHTIAVMVIEAFDAFETGDAFFGNALSDTKTRRHHARDADPDDIFLAVLDKWRIGKQEGRQAYALVRGVQEFCDIALDIVFWIKEEGLLDSDEPGRKERSDKGMKRGPRSRDVDDEDEEAGNMSKPAAKSRKVEVEPKKKKVGGGSKAPKVNTLQPKRRSRKKSPPGVTVIRRVPSKR</sequence>
<evidence type="ECO:0000256" key="1">
    <source>
        <dbReference type="SAM" id="MobiDB-lite"/>
    </source>
</evidence>
<feature type="compositionally biased region" description="Gly residues" evidence="1">
    <location>
        <begin position="321"/>
        <end position="331"/>
    </location>
</feature>
<comment type="caution">
    <text evidence="2">The sequence shown here is derived from an EMBL/GenBank/DDBJ whole genome shotgun (WGS) entry which is preliminary data.</text>
</comment>
<feature type="compositionally biased region" description="Basic and acidic residues" evidence="1">
    <location>
        <begin position="600"/>
        <end position="621"/>
    </location>
</feature>
<protein>
    <submittedName>
        <fullName evidence="2">Uncharacterized protein</fullName>
    </submittedName>
</protein>
<name>A0A7C8I951_9PLEO</name>
<dbReference type="Proteomes" id="UP000481861">
    <property type="component" value="Unassembled WGS sequence"/>
</dbReference>
<keyword evidence="3" id="KW-1185">Reference proteome</keyword>
<feature type="region of interest" description="Disordered" evidence="1">
    <location>
        <begin position="212"/>
        <end position="335"/>
    </location>
</feature>
<proteinExistence type="predicted"/>
<organism evidence="2 3">
    <name type="scientific">Massariosphaeria phaeospora</name>
    <dbReference type="NCBI Taxonomy" id="100035"/>
    <lineage>
        <taxon>Eukaryota</taxon>
        <taxon>Fungi</taxon>
        <taxon>Dikarya</taxon>
        <taxon>Ascomycota</taxon>
        <taxon>Pezizomycotina</taxon>
        <taxon>Dothideomycetes</taxon>
        <taxon>Pleosporomycetidae</taxon>
        <taxon>Pleosporales</taxon>
        <taxon>Pleosporales incertae sedis</taxon>
        <taxon>Massariosphaeria</taxon>
    </lineage>
</organism>
<dbReference type="AlphaFoldDB" id="A0A7C8I951"/>
<gene>
    <name evidence="2" type="ORF">BDV95DRAFT_59674</name>
</gene>
<dbReference type="EMBL" id="JAADJZ010000012">
    <property type="protein sequence ID" value="KAF2871311.1"/>
    <property type="molecule type" value="Genomic_DNA"/>
</dbReference>
<accession>A0A7C8I951</accession>